<proteinExistence type="predicted"/>
<dbReference type="EMBL" id="VIBQ01000012">
    <property type="protein sequence ID" value="KAB8342860.1"/>
    <property type="molecule type" value="Genomic_DNA"/>
</dbReference>
<dbReference type="InterPro" id="IPR055449">
    <property type="entry name" value="Iec3-like_M"/>
</dbReference>
<keyword evidence="4" id="KW-1185">Reference proteome</keyword>
<evidence type="ECO:0000256" key="1">
    <source>
        <dbReference type="SAM" id="MobiDB-lite"/>
    </source>
</evidence>
<gene>
    <name evidence="3" type="ORF">FH972_022458</name>
</gene>
<feature type="compositionally biased region" description="Basic and acidic residues" evidence="1">
    <location>
        <begin position="1"/>
        <end position="10"/>
    </location>
</feature>
<dbReference type="OrthoDB" id="4095124at2759"/>
<feature type="compositionally biased region" description="Basic residues" evidence="1">
    <location>
        <begin position="251"/>
        <end position="262"/>
    </location>
</feature>
<feature type="domain" description="INO80 complex subunit 3-like middle region" evidence="2">
    <location>
        <begin position="90"/>
        <end position="192"/>
    </location>
</feature>
<feature type="compositionally biased region" description="Basic and acidic residues" evidence="1">
    <location>
        <begin position="193"/>
        <end position="203"/>
    </location>
</feature>
<evidence type="ECO:0000259" key="2">
    <source>
        <dbReference type="Pfam" id="PF24244"/>
    </source>
</evidence>
<dbReference type="Pfam" id="PF24244">
    <property type="entry name" value="Iec3-like_M"/>
    <property type="match status" value="1"/>
</dbReference>
<feature type="region of interest" description="Disordered" evidence="1">
    <location>
        <begin position="181"/>
        <end position="285"/>
    </location>
</feature>
<protein>
    <recommendedName>
        <fullName evidence="2">INO80 complex subunit 3-like middle region domain-containing protein</fullName>
    </recommendedName>
</protein>
<evidence type="ECO:0000313" key="3">
    <source>
        <dbReference type="EMBL" id="KAB8342860.1"/>
    </source>
</evidence>
<feature type="region of interest" description="Disordered" evidence="1">
    <location>
        <begin position="1"/>
        <end position="32"/>
    </location>
</feature>
<evidence type="ECO:0000313" key="4">
    <source>
        <dbReference type="Proteomes" id="UP000327013"/>
    </source>
</evidence>
<dbReference type="Proteomes" id="UP000327013">
    <property type="component" value="Unassembled WGS sequence"/>
</dbReference>
<reference evidence="3 4" key="1">
    <citation type="submission" date="2019-06" db="EMBL/GenBank/DDBJ databases">
        <title>A chromosomal-level reference genome of Carpinus fangiana (Coryloideae, Betulaceae).</title>
        <authorList>
            <person name="Yang X."/>
            <person name="Wang Z."/>
            <person name="Zhang L."/>
            <person name="Hao G."/>
            <person name="Liu J."/>
            <person name="Yang Y."/>
        </authorList>
    </citation>
    <scope>NUCLEOTIDE SEQUENCE [LARGE SCALE GENOMIC DNA]</scope>
    <source>
        <strain evidence="3">Cfa_2016G</strain>
        <tissue evidence="3">Leaf</tissue>
    </source>
</reference>
<organism evidence="3 4">
    <name type="scientific">Carpinus fangiana</name>
    <dbReference type="NCBI Taxonomy" id="176857"/>
    <lineage>
        <taxon>Eukaryota</taxon>
        <taxon>Viridiplantae</taxon>
        <taxon>Streptophyta</taxon>
        <taxon>Embryophyta</taxon>
        <taxon>Tracheophyta</taxon>
        <taxon>Spermatophyta</taxon>
        <taxon>Magnoliopsida</taxon>
        <taxon>eudicotyledons</taxon>
        <taxon>Gunneridae</taxon>
        <taxon>Pentapetalae</taxon>
        <taxon>rosids</taxon>
        <taxon>fabids</taxon>
        <taxon>Fagales</taxon>
        <taxon>Betulaceae</taxon>
        <taxon>Carpinus</taxon>
    </lineage>
</organism>
<dbReference type="AlphaFoldDB" id="A0A5N6KSM6"/>
<name>A0A5N6KSM6_9ROSI</name>
<sequence>MDEADIKPEQADAMPGLEPTAPTADAPVITKGERPRYKSYSKLLDVLLEINSSRYTPATKRFDLSSPSFVPSSLPPVVVEDPVTLPPPTKSLQSLQATVAYTHRNLPDPSVLPADLQADANGWPGYLTPEHEETYTNTLDEHLTSESRLLSGSEVKPVSLKPTKVTLTERDFALQNPVSVHNWLRKHQPQVFDGKDKDSDKGGKSPPPSRKKKGTKQEPTDTVDEDGDADSVVFGSAKAKKKRDDDAYRPKGGHQRPQKRKREKEDGEGKVGKKSRKSNGADDES</sequence>
<accession>A0A5N6KSM6</accession>
<comment type="caution">
    <text evidence="3">The sequence shown here is derived from an EMBL/GenBank/DDBJ whole genome shotgun (WGS) entry which is preliminary data.</text>
</comment>